<accession>A0A2H3NLY7</accession>
<evidence type="ECO:0000313" key="2">
    <source>
        <dbReference type="Proteomes" id="UP000221024"/>
    </source>
</evidence>
<keyword evidence="2" id="KW-1185">Reference proteome</keyword>
<reference evidence="1 2" key="1">
    <citation type="submission" date="2017-10" db="EMBL/GenBank/DDBJ databases">
        <title>Draft genome of Longimonas halophila.</title>
        <authorList>
            <person name="Goh K.M."/>
            <person name="Shamsir M.S."/>
            <person name="Lim S.W."/>
        </authorList>
    </citation>
    <scope>NUCLEOTIDE SEQUENCE [LARGE SCALE GENOMIC DNA]</scope>
    <source>
        <strain evidence="1 2">KCTC 42399</strain>
    </source>
</reference>
<sequence length="778" mass="86285">MKRALHIAKPISLHRIAALRIQNEPANHQVRIKRQVVHRPSALAKPLFQIGVRLLLPLAHVVMHQRVIHVVANSANAAQVQGAVAKQAARSVGHKPGADRKEKQSDLLYEPLPRLLRHVESDCVILAVPTPRAPTGLYLAAKTRCLTPMSLQSRPRMLLRYWFRLLSDWVRPLFFRWMQRSAPRPLIPAGRSWMLLAVLAGLGAAQVIGGPVHASGFGTALPVVASPPAVSADTTESPRPTVNHDGLLRINHPLHDFLERQQTLGRLPRAVLSHKPLSRGAAAAYLDSLSTRREMLSPAEQQHLDRYQRRTARPGAARGQQWGAFANGHDLISARGTQYAIQATPVVYGALGPVAERNLSSAGTTAWQGTFGARTYGRLGRYVFFDVEATATRERPSRLAFNTPGRPTAPRQGKVTLRDNTYGYADVRGVVGLRTRFFELRAGRDRNRWGPGSGSVMLSNYGPPHDQVQLRTTVGRVQYTNLFSRYAAPAGPSAPGETPDFSRRPRSYGASHRLALRVSDRFELGLFETIVFAPERDSTVNRGGFDIAYLNPIIFLRGVERELGSPDRALVGIDGAWTVVRGLRLYGQFVLDEFVASEIGNQWWGNKWAWTLGAHWVPPALPNLSLRGEVARLRPHIYAHTYVPNSYAHWDDGLGHPAGPNSIDMAVQATYDPASAWRTGFNVAYTRRGRNTDTENFGADPTRSNQTRVRSRGVTMLQGVRQNRLMGEAHIGIEVLPQLVLEAAVRAEHTTDAERPTTTYVTPHLAVRWGLPFQSMRY</sequence>
<dbReference type="Gene3D" id="2.40.160.130">
    <property type="entry name" value="Capsule assembly protein Wzi"/>
    <property type="match status" value="1"/>
</dbReference>
<name>A0A2H3NLY7_9BACT</name>
<dbReference type="InterPro" id="IPR026950">
    <property type="entry name" value="Caps_assemb_Wzi"/>
</dbReference>
<protein>
    <recommendedName>
        <fullName evidence="3">Capsule assembly Wzi family protein</fullName>
    </recommendedName>
</protein>
<dbReference type="Pfam" id="PF14052">
    <property type="entry name" value="Caps_assemb_Wzi"/>
    <property type="match status" value="1"/>
</dbReference>
<dbReference type="AlphaFoldDB" id="A0A2H3NLY7"/>
<dbReference type="Proteomes" id="UP000221024">
    <property type="component" value="Unassembled WGS sequence"/>
</dbReference>
<evidence type="ECO:0000313" key="1">
    <source>
        <dbReference type="EMBL" id="PEN07620.1"/>
    </source>
</evidence>
<dbReference type="EMBL" id="PDEP01000005">
    <property type="protein sequence ID" value="PEN07620.1"/>
    <property type="molecule type" value="Genomic_DNA"/>
</dbReference>
<dbReference type="InterPro" id="IPR038636">
    <property type="entry name" value="Wzi_sf"/>
</dbReference>
<proteinExistence type="predicted"/>
<organism evidence="1 2">
    <name type="scientific">Longimonas halophila</name>
    <dbReference type="NCBI Taxonomy" id="1469170"/>
    <lineage>
        <taxon>Bacteria</taxon>
        <taxon>Pseudomonadati</taxon>
        <taxon>Rhodothermota</taxon>
        <taxon>Rhodothermia</taxon>
        <taxon>Rhodothermales</taxon>
        <taxon>Salisaetaceae</taxon>
        <taxon>Longimonas</taxon>
    </lineage>
</organism>
<gene>
    <name evidence="1" type="ORF">CRI93_06465</name>
</gene>
<comment type="caution">
    <text evidence="1">The sequence shown here is derived from an EMBL/GenBank/DDBJ whole genome shotgun (WGS) entry which is preliminary data.</text>
</comment>
<evidence type="ECO:0008006" key="3">
    <source>
        <dbReference type="Google" id="ProtNLM"/>
    </source>
</evidence>